<feature type="region of interest" description="Disordered" evidence="9">
    <location>
        <begin position="897"/>
        <end position="967"/>
    </location>
</feature>
<evidence type="ECO:0000256" key="4">
    <source>
        <dbReference type="ARBA" id="ARBA00022729"/>
    </source>
</evidence>
<dbReference type="Proteomes" id="UP000820818">
    <property type="component" value="Linkage Group LG1"/>
</dbReference>
<dbReference type="EMBL" id="WJBH02000001">
    <property type="protein sequence ID" value="KAI9564383.1"/>
    <property type="molecule type" value="Genomic_DNA"/>
</dbReference>
<keyword evidence="4 11" id="KW-0732">Signal</keyword>
<evidence type="ECO:0000256" key="10">
    <source>
        <dbReference type="SAM" id="Phobius"/>
    </source>
</evidence>
<protein>
    <recommendedName>
        <fullName evidence="12">ZP domain-containing protein</fullName>
    </recommendedName>
</protein>
<proteinExistence type="predicted"/>
<keyword evidence="6 10" id="KW-0472">Membrane</keyword>
<keyword evidence="14" id="KW-1185">Reference proteome</keyword>
<evidence type="ECO:0000256" key="8">
    <source>
        <dbReference type="ARBA" id="ARBA00023180"/>
    </source>
</evidence>
<evidence type="ECO:0000313" key="14">
    <source>
        <dbReference type="Proteomes" id="UP000820818"/>
    </source>
</evidence>
<evidence type="ECO:0000256" key="7">
    <source>
        <dbReference type="ARBA" id="ARBA00023157"/>
    </source>
</evidence>
<feature type="signal peptide" evidence="11">
    <location>
        <begin position="1"/>
        <end position="29"/>
    </location>
</feature>
<keyword evidence="5 10" id="KW-1133">Transmembrane helix</keyword>
<keyword evidence="3 10" id="KW-0812">Transmembrane</keyword>
<organism evidence="13 14">
    <name type="scientific">Daphnia sinensis</name>
    <dbReference type="NCBI Taxonomy" id="1820382"/>
    <lineage>
        <taxon>Eukaryota</taxon>
        <taxon>Metazoa</taxon>
        <taxon>Ecdysozoa</taxon>
        <taxon>Arthropoda</taxon>
        <taxon>Crustacea</taxon>
        <taxon>Branchiopoda</taxon>
        <taxon>Diplostraca</taxon>
        <taxon>Cladocera</taxon>
        <taxon>Anomopoda</taxon>
        <taxon>Daphniidae</taxon>
        <taxon>Daphnia</taxon>
        <taxon>Daphnia similis group</taxon>
    </lineage>
</organism>
<evidence type="ECO:0000256" key="3">
    <source>
        <dbReference type="ARBA" id="ARBA00022692"/>
    </source>
</evidence>
<evidence type="ECO:0000256" key="9">
    <source>
        <dbReference type="SAM" id="MobiDB-lite"/>
    </source>
</evidence>
<dbReference type="InterPro" id="IPR042235">
    <property type="entry name" value="ZP-C_dom"/>
</dbReference>
<feature type="compositionally biased region" description="Polar residues" evidence="9">
    <location>
        <begin position="952"/>
        <end position="967"/>
    </location>
</feature>
<dbReference type="Pfam" id="PF00100">
    <property type="entry name" value="Zona_pellucida"/>
    <property type="match status" value="1"/>
</dbReference>
<keyword evidence="8" id="KW-0325">Glycoprotein</keyword>
<feature type="compositionally biased region" description="Low complexity" evidence="9">
    <location>
        <begin position="897"/>
        <end position="912"/>
    </location>
</feature>
<evidence type="ECO:0000256" key="6">
    <source>
        <dbReference type="ARBA" id="ARBA00023136"/>
    </source>
</evidence>
<comment type="caution">
    <text evidence="13">The sequence shown here is derived from an EMBL/GenBank/DDBJ whole genome shotgun (WGS) entry which is preliminary data.</text>
</comment>
<sequence length="967" mass="105238">MVMARIVGRCCLLALVAAIVMSCWTTSTASPVARTDAFGAGPDLCVVQTPLVTRHFQAWRQAEEAVLTRGCSNRSGIVTTHEVHLIRLTSAGNSVLLEVDGTDKPANTRLALILDADTNVKWTVRLVGKSADSNSQESTIIVTGNSVLDLSELKASVTNRPKEGRNALLRFIERRFKAIHSFSQVDAGGSQLRLRLTLAAASDASPCDYETTNTSPVLRASRMEPQSVEGCFHTEQAGSYPKDVHVIDLDNGQAEEAKNKNKSSVHIHLAASGWADEEMTQPRNVALVLKSVQPVRWTVSSAPVLSGSLLILAEHQVDVGGLSARQLADVRSNQNLPEDFALLIVKVTADLGPPVSYVKAPPATNSIEIVIGRKQQQQLRLPSSNVAKQQVENLNGAASHSSPSTEMALRSLGRSGGAVTANRTRTGTQRSVAWTLQQSVRIQCGSNYLTAALPRNMAEALGVNGLFLNDRGCSGKRNATHWMVRTHVTSCGSTSRIDGKLTTYSNAVKTRQTFCSTYPFTRSVRVFYYLFSDQQVHIQLRAVHPQQNDDEDFEGSGVDGYPSSAARQVTIPIQCHSEPNFPVGFGDKLDDDNVMDTDVDLPVGQTDLYHMEIHRNKEWTVPVVTGPMNEASKAEVVFDETLHVRTWIDGVSYIQIVTEKCWVSNSSDSEQPPRLILIRNTCPADLSVQVRQIERGDTDGGFSFHVSKDYADLGQLYIHCKLGLCSNQPSKVQGNLKMCIDPSQYCSGRHVLKPFLDESVSTAQQILVRGPLRMVAKATFAQQNKIGASGDVTTSPGSLVTAGQNNGVTGTQQVILVGVSTEVTVGIALASFVIGVGLTAILWCIHMRTDPYRRVMNRKTRSSRSNNRCQAIGAKCSPMIRPRSGVDHHRTSLQQVPIGTQQQQQQLIAAQPASDSMDKQPQPLQHQFTYDYDVSSSQSNSSGSQCSREDSSPTPNSQTPMNVASAR</sequence>
<gene>
    <name evidence="13" type="ORF">GHT06_008122</name>
</gene>
<dbReference type="InterPro" id="IPR055355">
    <property type="entry name" value="ZP-C"/>
</dbReference>
<dbReference type="PANTHER" id="PTHR14002">
    <property type="entry name" value="ENDOGLIN/TGF-BETA RECEPTOR TYPE III"/>
    <property type="match status" value="1"/>
</dbReference>
<dbReference type="Gene3D" id="2.60.40.3210">
    <property type="entry name" value="Zona pellucida, ZP-N domain"/>
    <property type="match status" value="1"/>
</dbReference>
<evidence type="ECO:0000313" key="13">
    <source>
        <dbReference type="EMBL" id="KAI9564383.1"/>
    </source>
</evidence>
<keyword evidence="2" id="KW-1003">Cell membrane</keyword>
<dbReference type="PROSITE" id="PS51034">
    <property type="entry name" value="ZP_2"/>
    <property type="match status" value="1"/>
</dbReference>
<comment type="subcellular location">
    <subcellularLocation>
        <location evidence="1">Cell membrane</location>
        <topology evidence="1">Single-pass type I membrane protein</topology>
    </subcellularLocation>
</comment>
<accession>A0AAD5LL98</accession>
<dbReference type="InterPro" id="IPR058899">
    <property type="entry name" value="TGFBR3/Endoglin-like_N"/>
</dbReference>
<dbReference type="PANTHER" id="PTHR14002:SF45">
    <property type="entry name" value="ZP DOMAIN-CONTAINING PROTEIN"/>
    <property type="match status" value="1"/>
</dbReference>
<feature type="compositionally biased region" description="Low complexity" evidence="9">
    <location>
        <begin position="935"/>
        <end position="946"/>
    </location>
</feature>
<keyword evidence="7" id="KW-1015">Disulfide bond</keyword>
<dbReference type="Pfam" id="PF26060">
    <property type="entry name" value="TGFBR3_N"/>
    <property type="match status" value="1"/>
</dbReference>
<feature type="region of interest" description="Disordered" evidence="9">
    <location>
        <begin position="395"/>
        <end position="424"/>
    </location>
</feature>
<feature type="transmembrane region" description="Helical" evidence="10">
    <location>
        <begin position="823"/>
        <end position="845"/>
    </location>
</feature>
<evidence type="ECO:0000256" key="11">
    <source>
        <dbReference type="SAM" id="SignalP"/>
    </source>
</evidence>
<reference evidence="13 14" key="1">
    <citation type="submission" date="2022-05" db="EMBL/GenBank/DDBJ databases">
        <title>A multi-omics perspective on studying reproductive biology in Daphnia sinensis.</title>
        <authorList>
            <person name="Jia J."/>
        </authorList>
    </citation>
    <scope>NUCLEOTIDE SEQUENCE [LARGE SCALE GENOMIC DNA]</scope>
    <source>
        <strain evidence="13 14">WSL</strain>
    </source>
</reference>
<dbReference type="AlphaFoldDB" id="A0AAD5LL98"/>
<dbReference type="PROSITE" id="PS51257">
    <property type="entry name" value="PROKAR_LIPOPROTEIN"/>
    <property type="match status" value="1"/>
</dbReference>
<feature type="domain" description="ZP" evidence="12">
    <location>
        <begin position="443"/>
        <end position="746"/>
    </location>
</feature>
<dbReference type="InterPro" id="IPR001507">
    <property type="entry name" value="ZP_dom"/>
</dbReference>
<feature type="compositionally biased region" description="Polar residues" evidence="9">
    <location>
        <begin position="395"/>
        <end position="405"/>
    </location>
</feature>
<evidence type="ECO:0000256" key="1">
    <source>
        <dbReference type="ARBA" id="ARBA00004251"/>
    </source>
</evidence>
<evidence type="ECO:0000256" key="2">
    <source>
        <dbReference type="ARBA" id="ARBA00022475"/>
    </source>
</evidence>
<evidence type="ECO:0000259" key="12">
    <source>
        <dbReference type="PROSITE" id="PS51034"/>
    </source>
</evidence>
<evidence type="ECO:0000256" key="5">
    <source>
        <dbReference type="ARBA" id="ARBA00022989"/>
    </source>
</evidence>
<feature type="chain" id="PRO_5042094185" description="ZP domain-containing protein" evidence="11">
    <location>
        <begin position="30"/>
        <end position="967"/>
    </location>
</feature>
<name>A0AAD5LL98_9CRUS</name>
<dbReference type="Gene3D" id="2.60.40.4100">
    <property type="entry name" value="Zona pellucida, ZP-C domain"/>
    <property type="match status" value="1"/>
</dbReference>
<dbReference type="SMART" id="SM00241">
    <property type="entry name" value="ZP"/>
    <property type="match status" value="1"/>
</dbReference>